<dbReference type="SUPFAM" id="SSF47240">
    <property type="entry name" value="Ferritin-like"/>
    <property type="match status" value="1"/>
</dbReference>
<dbReference type="InterPro" id="IPR012347">
    <property type="entry name" value="Ferritin-like"/>
</dbReference>
<dbReference type="Gene3D" id="1.20.1260.10">
    <property type="match status" value="1"/>
</dbReference>
<organism evidence="3 4">
    <name type="scientific">Marinomonas spartinae</name>
    <dbReference type="NCBI Taxonomy" id="1792290"/>
    <lineage>
        <taxon>Bacteria</taxon>
        <taxon>Pseudomonadati</taxon>
        <taxon>Pseudomonadota</taxon>
        <taxon>Gammaproteobacteria</taxon>
        <taxon>Oceanospirillales</taxon>
        <taxon>Oceanospirillaceae</taxon>
        <taxon>Marinomonas</taxon>
    </lineage>
</organism>
<dbReference type="AlphaFoldDB" id="A0A1A8T6G4"/>
<evidence type="ECO:0000313" key="4">
    <source>
        <dbReference type="Proteomes" id="UP000092544"/>
    </source>
</evidence>
<dbReference type="Pfam" id="PF09968">
    <property type="entry name" value="DUF2202"/>
    <property type="match status" value="1"/>
</dbReference>
<dbReference type="InterPro" id="IPR009078">
    <property type="entry name" value="Ferritin-like_SF"/>
</dbReference>
<dbReference type="STRING" id="1792290.MSP8886_00670"/>
<gene>
    <name evidence="3" type="ORF">MSP8886_00670</name>
</gene>
<name>A0A1A8T6G4_9GAMM</name>
<dbReference type="OrthoDB" id="573482at2"/>
<dbReference type="EMBL" id="FLOB01000001">
    <property type="protein sequence ID" value="SBS26674.1"/>
    <property type="molecule type" value="Genomic_DNA"/>
</dbReference>
<evidence type="ECO:0000313" key="3">
    <source>
        <dbReference type="EMBL" id="SBS26674.1"/>
    </source>
</evidence>
<evidence type="ECO:0000256" key="1">
    <source>
        <dbReference type="SAM" id="SignalP"/>
    </source>
</evidence>
<keyword evidence="1" id="KW-0732">Signal</keyword>
<dbReference type="InterPro" id="IPR019243">
    <property type="entry name" value="DUF2202"/>
</dbReference>
<evidence type="ECO:0000259" key="2">
    <source>
        <dbReference type="Pfam" id="PF09968"/>
    </source>
</evidence>
<feature type="domain" description="DUF2202" evidence="2">
    <location>
        <begin position="46"/>
        <end position="163"/>
    </location>
</feature>
<feature type="signal peptide" evidence="1">
    <location>
        <begin position="1"/>
        <end position="22"/>
    </location>
</feature>
<proteinExistence type="predicted"/>
<protein>
    <recommendedName>
        <fullName evidence="2">DUF2202 domain-containing protein</fullName>
    </recommendedName>
</protein>
<keyword evidence="4" id="KW-1185">Reference proteome</keyword>
<dbReference type="RefSeq" id="WP_139063077.1">
    <property type="nucleotide sequence ID" value="NZ_FLOB01000001.1"/>
</dbReference>
<reference evidence="3 4" key="1">
    <citation type="submission" date="2016-06" db="EMBL/GenBank/DDBJ databases">
        <authorList>
            <person name="Kjaerup R.B."/>
            <person name="Dalgaard T.S."/>
            <person name="Juul-Madsen H.R."/>
        </authorList>
    </citation>
    <scope>NUCLEOTIDE SEQUENCE [LARGE SCALE GENOMIC DNA]</scope>
    <source>
        <strain evidence="3 4">CECT 8886</strain>
    </source>
</reference>
<sequence>MNLKSLLASGVVVLLMSSLPIAAFGESYGAAGAKSLSDKSFTLEQMLRFAIEDEYLARGEYQKIIETYGSRKPYSNIVKAEERHISWLEPLFTKYGFALPADKGMESAVLPATYQETFPIGVTAEVNNIAMYERFLKQDLPSDVKDVFIRLRDASKNHLAAFQKFQTRFQ</sequence>
<feature type="chain" id="PRO_5008378821" description="DUF2202 domain-containing protein" evidence="1">
    <location>
        <begin position="23"/>
        <end position="170"/>
    </location>
</feature>
<accession>A0A1A8T6G4</accession>
<dbReference type="Proteomes" id="UP000092544">
    <property type="component" value="Unassembled WGS sequence"/>
</dbReference>
<dbReference type="CDD" id="cd01048">
    <property type="entry name" value="Ferritin_like_AB2"/>
    <property type="match status" value="1"/>
</dbReference>